<evidence type="ECO:0000313" key="5">
    <source>
        <dbReference type="Proteomes" id="UP000823641"/>
    </source>
</evidence>
<dbReference type="Gene3D" id="1.10.357.10">
    <property type="entry name" value="Tetracycline Repressor, domain 2"/>
    <property type="match status" value="1"/>
</dbReference>
<gene>
    <name evidence="4" type="ORF">IAA73_09355</name>
</gene>
<dbReference type="SUPFAM" id="SSF46689">
    <property type="entry name" value="Homeodomain-like"/>
    <property type="match status" value="1"/>
</dbReference>
<reference evidence="4" key="1">
    <citation type="submission" date="2020-10" db="EMBL/GenBank/DDBJ databases">
        <authorList>
            <person name="Gilroy R."/>
        </authorList>
    </citation>
    <scope>NUCLEOTIDE SEQUENCE</scope>
    <source>
        <strain evidence="4">G3-3990</strain>
    </source>
</reference>
<dbReference type="Proteomes" id="UP000823641">
    <property type="component" value="Unassembled WGS sequence"/>
</dbReference>
<feature type="DNA-binding region" description="H-T-H motif" evidence="2">
    <location>
        <begin position="15"/>
        <end position="34"/>
    </location>
</feature>
<dbReference type="PROSITE" id="PS50977">
    <property type="entry name" value="HTH_TETR_2"/>
    <property type="match status" value="1"/>
</dbReference>
<protein>
    <submittedName>
        <fullName evidence="4">TetR/AcrR family transcriptional regulator</fullName>
    </submittedName>
</protein>
<organism evidence="4 5">
    <name type="scientific">Candidatus Gallipaludibacter merdavium</name>
    <dbReference type="NCBI Taxonomy" id="2840839"/>
    <lineage>
        <taxon>Bacteria</taxon>
        <taxon>Pseudomonadati</taxon>
        <taxon>Bacteroidota</taxon>
        <taxon>Bacteroidia</taxon>
        <taxon>Bacteroidales</taxon>
        <taxon>Candidatus Gallipaludibacter</taxon>
    </lineage>
</organism>
<dbReference type="InterPro" id="IPR009057">
    <property type="entry name" value="Homeodomain-like_sf"/>
</dbReference>
<evidence type="ECO:0000313" key="4">
    <source>
        <dbReference type="EMBL" id="MBO8460524.1"/>
    </source>
</evidence>
<dbReference type="InterPro" id="IPR025722">
    <property type="entry name" value="TetR"/>
</dbReference>
<evidence type="ECO:0000256" key="1">
    <source>
        <dbReference type="ARBA" id="ARBA00023125"/>
    </source>
</evidence>
<keyword evidence="1 2" id="KW-0238">DNA-binding</keyword>
<accession>A0A9D9HVR8</accession>
<dbReference type="EMBL" id="JADIMG010000089">
    <property type="protein sequence ID" value="MBO8460524.1"/>
    <property type="molecule type" value="Genomic_DNA"/>
</dbReference>
<proteinExistence type="predicted"/>
<evidence type="ECO:0000259" key="3">
    <source>
        <dbReference type="PROSITE" id="PS50977"/>
    </source>
</evidence>
<comment type="caution">
    <text evidence="4">The sequence shown here is derived from an EMBL/GenBank/DDBJ whole genome shotgun (WGS) entry which is preliminary data.</text>
</comment>
<dbReference type="Pfam" id="PF13972">
    <property type="entry name" value="TetR"/>
    <property type="match status" value="1"/>
</dbReference>
<dbReference type="Pfam" id="PF00440">
    <property type="entry name" value="TetR_N"/>
    <property type="match status" value="1"/>
</dbReference>
<reference evidence="4" key="2">
    <citation type="journal article" date="2021" name="PeerJ">
        <title>Extensive microbial diversity within the chicken gut microbiome revealed by metagenomics and culture.</title>
        <authorList>
            <person name="Gilroy R."/>
            <person name="Ravi A."/>
            <person name="Getino M."/>
            <person name="Pursley I."/>
            <person name="Horton D.L."/>
            <person name="Alikhan N.F."/>
            <person name="Baker D."/>
            <person name="Gharbi K."/>
            <person name="Hall N."/>
            <person name="Watson M."/>
            <person name="Adriaenssens E.M."/>
            <person name="Foster-Nyarko E."/>
            <person name="Jarju S."/>
            <person name="Secka A."/>
            <person name="Antonio M."/>
            <person name="Oren A."/>
            <person name="Chaudhuri R.R."/>
            <person name="La Ragione R."/>
            <person name="Hildebrand F."/>
            <person name="Pallen M.J."/>
        </authorList>
    </citation>
    <scope>NUCLEOTIDE SEQUENCE</scope>
    <source>
        <strain evidence="4">G3-3990</strain>
    </source>
</reference>
<dbReference type="InterPro" id="IPR001647">
    <property type="entry name" value="HTH_TetR"/>
</dbReference>
<dbReference type="AlphaFoldDB" id="A0A9D9HVR8"/>
<dbReference type="GO" id="GO:0003677">
    <property type="term" value="F:DNA binding"/>
    <property type="evidence" value="ECO:0007669"/>
    <property type="project" value="UniProtKB-UniRule"/>
</dbReference>
<evidence type="ECO:0000256" key="2">
    <source>
        <dbReference type="PROSITE-ProRule" id="PRU00335"/>
    </source>
</evidence>
<feature type="domain" description="HTH tetR-type" evidence="3">
    <location>
        <begin position="1"/>
        <end position="52"/>
    </location>
</feature>
<name>A0A9D9HVR8_9BACT</name>
<sequence length="200" mass="23945">MSISLLNARGLQNVTVRDIANQLNISVGNFTYHFPKWDNLMDEIVDRLMNDLEEMKRKNHLQLSSILEYVNDIYTLQVKYIFIFSNFYLFFLTYPKYKETTIAFVNERMENMRQSLELMIKEGYLYPFDKEEHNYDLVVKNIWVHMSSWCAFSIGLANNEFSSERDKKGFFLSLWNICAYHLTEKGLKTVREAFDKYSWI</sequence>